<keyword evidence="6 7" id="KW-0472">Membrane</keyword>
<proteinExistence type="inferred from homology"/>
<dbReference type="Gene3D" id="2.30.30.60">
    <property type="match status" value="1"/>
</dbReference>
<feature type="transmembrane region" description="Helical" evidence="7">
    <location>
        <begin position="69"/>
        <end position="88"/>
    </location>
</feature>
<dbReference type="SUPFAM" id="SSF50182">
    <property type="entry name" value="Sm-like ribonucleoproteins"/>
    <property type="match status" value="1"/>
</dbReference>
<dbReference type="InterPro" id="IPR052702">
    <property type="entry name" value="MscS-like_channel"/>
</dbReference>
<dbReference type="SUPFAM" id="SSF82689">
    <property type="entry name" value="Mechanosensitive channel protein MscS (YggB), C-terminal domain"/>
    <property type="match status" value="1"/>
</dbReference>
<evidence type="ECO:0000256" key="5">
    <source>
        <dbReference type="ARBA" id="ARBA00022989"/>
    </source>
</evidence>
<feature type="transmembrane region" description="Helical" evidence="7">
    <location>
        <begin position="203"/>
        <end position="224"/>
    </location>
</feature>
<comment type="caution">
    <text evidence="10">The sequence shown here is derived from an EMBL/GenBank/DDBJ whole genome shotgun (WGS) entry which is preliminary data.</text>
</comment>
<dbReference type="InterPro" id="IPR023408">
    <property type="entry name" value="MscS_beta-dom_sf"/>
</dbReference>
<feature type="transmembrane region" description="Helical" evidence="7">
    <location>
        <begin position="94"/>
        <end position="113"/>
    </location>
</feature>
<protein>
    <submittedName>
        <fullName evidence="10">Mechanosensitive ion channel</fullName>
    </submittedName>
</protein>
<dbReference type="Pfam" id="PF21082">
    <property type="entry name" value="MS_channel_3rd"/>
    <property type="match status" value="1"/>
</dbReference>
<feature type="domain" description="Mechanosensitive ion channel MscS C-terminal" evidence="9">
    <location>
        <begin position="322"/>
        <end position="406"/>
    </location>
</feature>
<dbReference type="EMBL" id="JALMLT010000002">
    <property type="protein sequence ID" value="MDT8758959.1"/>
    <property type="molecule type" value="Genomic_DNA"/>
</dbReference>
<evidence type="ECO:0000256" key="6">
    <source>
        <dbReference type="ARBA" id="ARBA00023136"/>
    </source>
</evidence>
<evidence type="ECO:0000256" key="4">
    <source>
        <dbReference type="ARBA" id="ARBA00022692"/>
    </source>
</evidence>
<keyword evidence="4 7" id="KW-0812">Transmembrane</keyword>
<feature type="transmembrane region" description="Helical" evidence="7">
    <location>
        <begin position="120"/>
        <end position="142"/>
    </location>
</feature>
<evidence type="ECO:0000256" key="2">
    <source>
        <dbReference type="ARBA" id="ARBA00008017"/>
    </source>
</evidence>
<feature type="transmembrane region" description="Helical" evidence="7">
    <location>
        <begin position="162"/>
        <end position="182"/>
    </location>
</feature>
<feature type="transmembrane region" description="Helical" evidence="7">
    <location>
        <begin position="230"/>
        <end position="260"/>
    </location>
</feature>
<comment type="subcellular location">
    <subcellularLocation>
        <location evidence="1">Cell membrane</location>
        <topology evidence="1">Multi-pass membrane protein</topology>
    </subcellularLocation>
</comment>
<dbReference type="PANTHER" id="PTHR30347:SF1">
    <property type="entry name" value="MECHANOSENSITIVE CHANNEL MSCK"/>
    <property type="match status" value="1"/>
</dbReference>
<evidence type="ECO:0000256" key="7">
    <source>
        <dbReference type="SAM" id="Phobius"/>
    </source>
</evidence>
<keyword evidence="3" id="KW-1003">Cell membrane</keyword>
<dbReference type="Pfam" id="PF00924">
    <property type="entry name" value="MS_channel_2nd"/>
    <property type="match status" value="1"/>
</dbReference>
<dbReference type="InterPro" id="IPR011014">
    <property type="entry name" value="MscS_channel_TM-2"/>
</dbReference>
<dbReference type="Gene3D" id="1.10.287.1260">
    <property type="match status" value="1"/>
</dbReference>
<name>A0ABU3N335_9SPHN</name>
<gene>
    <name evidence="10" type="ORF">MZO42_09645</name>
</gene>
<dbReference type="InterPro" id="IPR011066">
    <property type="entry name" value="MscS_channel_C_sf"/>
</dbReference>
<feature type="transmembrane region" description="Helical" evidence="7">
    <location>
        <begin position="22"/>
        <end position="40"/>
    </location>
</feature>
<accession>A0ABU3N335</accession>
<feature type="domain" description="Mechanosensitive ion channel MscS" evidence="8">
    <location>
        <begin position="249"/>
        <end position="314"/>
    </location>
</feature>
<dbReference type="PANTHER" id="PTHR30347">
    <property type="entry name" value="POTASSIUM CHANNEL RELATED"/>
    <property type="match status" value="1"/>
</dbReference>
<evidence type="ECO:0000259" key="9">
    <source>
        <dbReference type="Pfam" id="PF21082"/>
    </source>
</evidence>
<evidence type="ECO:0000256" key="3">
    <source>
        <dbReference type="ARBA" id="ARBA00022475"/>
    </source>
</evidence>
<dbReference type="InterPro" id="IPR010920">
    <property type="entry name" value="LSM_dom_sf"/>
</dbReference>
<reference evidence="10" key="1">
    <citation type="submission" date="2022-04" db="EMBL/GenBank/DDBJ databases">
        <title>Tomato heritable bacteria conferring resistance against bacterial wilt.</title>
        <authorList>
            <person name="Yin J."/>
        </authorList>
    </citation>
    <scope>NUCLEOTIDE SEQUENCE</scope>
    <source>
        <strain evidence="10">Cra20</strain>
    </source>
</reference>
<dbReference type="InterPro" id="IPR006685">
    <property type="entry name" value="MscS_channel_2nd"/>
</dbReference>
<sequence length="431" mass="46258">MERVGAWLAGHNLPDAHELSEAAIAGGLTVLALILGWLAGRHIGTRIAASWAEHVNGNAASFHLRICAIMRWGTAAILLAIVAASWPWTPLPALILGLIEGFAVAMLTAGVLRGLSLPRWAAWTLAALAFTAILSNAIGGFAVIETTLDRVGIQVGQRRLSLLSGIAVGITVLLLFAGVRLINRVLGHTIGSARGFDATQKLLVQKLAAIAVVVLAFFIGVDLLQIDLTAFAVFSGAFGLAIGFGLQKTIGNLIAGIILLMDRSIKPGDVIVVGDSFGWVNKIGVRAVSVVTRDGKEHLIPNENLMTQEVENWSYTDRNVRVRIPVTVAYDCDLKLAQELMLRAAAESPRVLDNPKTNVWLMAFGQTGVEHEILAWISDPESGVGNVRSDVLNRLWLLFKEHGIQIPYPVRDIRVTQWPGVIDGGSQGMPS</sequence>
<organism evidence="10">
    <name type="scientific">Sphingomonas psychrotolerans</name>
    <dbReference type="NCBI Taxonomy" id="1327635"/>
    <lineage>
        <taxon>Bacteria</taxon>
        <taxon>Pseudomonadati</taxon>
        <taxon>Pseudomonadota</taxon>
        <taxon>Alphaproteobacteria</taxon>
        <taxon>Sphingomonadales</taxon>
        <taxon>Sphingomonadaceae</taxon>
        <taxon>Sphingomonas</taxon>
    </lineage>
</organism>
<evidence type="ECO:0000313" key="10">
    <source>
        <dbReference type="EMBL" id="MDT8758959.1"/>
    </source>
</evidence>
<keyword evidence="5 7" id="KW-1133">Transmembrane helix</keyword>
<evidence type="ECO:0000256" key="1">
    <source>
        <dbReference type="ARBA" id="ARBA00004651"/>
    </source>
</evidence>
<dbReference type="Gene3D" id="3.30.70.100">
    <property type="match status" value="1"/>
</dbReference>
<dbReference type="SUPFAM" id="SSF82861">
    <property type="entry name" value="Mechanosensitive channel protein MscS (YggB), transmembrane region"/>
    <property type="match status" value="1"/>
</dbReference>
<evidence type="ECO:0000259" key="8">
    <source>
        <dbReference type="Pfam" id="PF00924"/>
    </source>
</evidence>
<dbReference type="InterPro" id="IPR049278">
    <property type="entry name" value="MS_channel_C"/>
</dbReference>
<comment type="similarity">
    <text evidence="2">Belongs to the MscS (TC 1.A.23) family.</text>
</comment>